<gene>
    <name evidence="1" type="ORF">EIN_201610</name>
</gene>
<dbReference type="RefSeq" id="XP_004256407.1">
    <property type="nucleotide sequence ID" value="XM_004256359.1"/>
</dbReference>
<name>A0A0A1U5V2_ENTIV</name>
<evidence type="ECO:0000313" key="2">
    <source>
        <dbReference type="Proteomes" id="UP000014680"/>
    </source>
</evidence>
<dbReference type="VEuPathDB" id="AmoebaDB:EIN_201610"/>
<protein>
    <submittedName>
        <fullName evidence="1">Uncharacterized protein</fullName>
    </submittedName>
</protein>
<dbReference type="EMBL" id="KB206596">
    <property type="protein sequence ID" value="ELP89636.1"/>
    <property type="molecule type" value="Genomic_DNA"/>
</dbReference>
<organism evidence="1 2">
    <name type="scientific">Entamoeba invadens IP1</name>
    <dbReference type="NCBI Taxonomy" id="370355"/>
    <lineage>
        <taxon>Eukaryota</taxon>
        <taxon>Amoebozoa</taxon>
        <taxon>Evosea</taxon>
        <taxon>Archamoebae</taxon>
        <taxon>Mastigamoebida</taxon>
        <taxon>Entamoebidae</taxon>
        <taxon>Entamoeba</taxon>
    </lineage>
</organism>
<keyword evidence="2" id="KW-1185">Reference proteome</keyword>
<accession>A0A0A1U5V2</accession>
<sequence>MLIASIGKDKKRIKIDNIKQNGEKNKMGALLSMVKSKEYHLGAMNGDMQLTNKFEVVTDVTGWGDRDDSFRKLQNGGIFWVRAPQDKGDKLVISEFNGIDDGDNVDFNYMETIALVIGLLILLL</sequence>
<proteinExistence type="predicted"/>
<evidence type="ECO:0000313" key="1">
    <source>
        <dbReference type="EMBL" id="ELP89636.1"/>
    </source>
</evidence>
<dbReference type="KEGG" id="eiv:EIN_201610"/>
<reference evidence="1 2" key="1">
    <citation type="submission" date="2012-10" db="EMBL/GenBank/DDBJ databases">
        <authorList>
            <person name="Zafar N."/>
            <person name="Inman J."/>
            <person name="Hall N."/>
            <person name="Lorenzi H."/>
            <person name="Caler E."/>
        </authorList>
    </citation>
    <scope>NUCLEOTIDE SEQUENCE [LARGE SCALE GENOMIC DNA]</scope>
    <source>
        <strain evidence="1 2">IP1</strain>
    </source>
</reference>
<dbReference type="GeneID" id="14888611"/>
<dbReference type="AlphaFoldDB" id="A0A0A1U5V2"/>
<dbReference type="Proteomes" id="UP000014680">
    <property type="component" value="Unassembled WGS sequence"/>
</dbReference>